<dbReference type="EMBL" id="GBRH01254839">
    <property type="protein sequence ID" value="JAD43056.1"/>
    <property type="molecule type" value="Transcribed_RNA"/>
</dbReference>
<accession>A0A0A8ZW49</accession>
<protein>
    <submittedName>
        <fullName evidence="1">Uncharacterized protein</fullName>
    </submittedName>
</protein>
<dbReference type="AlphaFoldDB" id="A0A0A8ZW49"/>
<name>A0A0A8ZW49_ARUDO</name>
<reference evidence="1" key="2">
    <citation type="journal article" date="2015" name="Data Brief">
        <title>Shoot transcriptome of the giant reed, Arundo donax.</title>
        <authorList>
            <person name="Barrero R.A."/>
            <person name="Guerrero F.D."/>
            <person name="Moolhuijzen P."/>
            <person name="Goolsby J.A."/>
            <person name="Tidwell J."/>
            <person name="Bellgard S.E."/>
            <person name="Bellgard M.I."/>
        </authorList>
    </citation>
    <scope>NUCLEOTIDE SEQUENCE</scope>
    <source>
        <tissue evidence="1">Shoot tissue taken approximately 20 cm above the soil surface</tissue>
    </source>
</reference>
<proteinExistence type="predicted"/>
<reference evidence="1" key="1">
    <citation type="submission" date="2014-09" db="EMBL/GenBank/DDBJ databases">
        <authorList>
            <person name="Magalhaes I.L.F."/>
            <person name="Oliveira U."/>
            <person name="Santos F.R."/>
            <person name="Vidigal T.H.D.A."/>
            <person name="Brescovit A.D."/>
            <person name="Santos A.J."/>
        </authorList>
    </citation>
    <scope>NUCLEOTIDE SEQUENCE</scope>
    <source>
        <tissue evidence="1">Shoot tissue taken approximately 20 cm above the soil surface</tissue>
    </source>
</reference>
<sequence>MNDLLRAFKEEHHLWCFAGARGLHALGLGRIVKPS</sequence>
<evidence type="ECO:0000313" key="1">
    <source>
        <dbReference type="EMBL" id="JAD43056.1"/>
    </source>
</evidence>
<organism evidence="1">
    <name type="scientific">Arundo donax</name>
    <name type="common">Giant reed</name>
    <name type="synonym">Donax arundinaceus</name>
    <dbReference type="NCBI Taxonomy" id="35708"/>
    <lineage>
        <taxon>Eukaryota</taxon>
        <taxon>Viridiplantae</taxon>
        <taxon>Streptophyta</taxon>
        <taxon>Embryophyta</taxon>
        <taxon>Tracheophyta</taxon>
        <taxon>Spermatophyta</taxon>
        <taxon>Magnoliopsida</taxon>
        <taxon>Liliopsida</taxon>
        <taxon>Poales</taxon>
        <taxon>Poaceae</taxon>
        <taxon>PACMAD clade</taxon>
        <taxon>Arundinoideae</taxon>
        <taxon>Arundineae</taxon>
        <taxon>Arundo</taxon>
    </lineage>
</organism>